<keyword evidence="9" id="KW-0051">Antiviral defense</keyword>
<evidence type="ECO:0000256" key="8">
    <source>
        <dbReference type="ARBA" id="ARBA00022840"/>
    </source>
</evidence>
<dbReference type="InterPro" id="IPR027417">
    <property type="entry name" value="P-loop_NTPase"/>
</dbReference>
<dbReference type="PANTHER" id="PTHR47963">
    <property type="entry name" value="DEAD-BOX ATP-DEPENDENT RNA HELICASE 47, MITOCHONDRIAL"/>
    <property type="match status" value="1"/>
</dbReference>
<dbReference type="GO" id="GO:0003677">
    <property type="term" value="F:DNA binding"/>
    <property type="evidence" value="ECO:0007669"/>
    <property type="project" value="InterPro"/>
</dbReference>
<sequence length="894" mass="96935">MPLHQHMADAAGVTEWLWDHLCAPHLQERVAVDVGGDIALTRRMVTWLAAAHDLGKASPVFNHAHGTRTLMEKICSTGLPISDSITPSERRGLPHSVVSELILSAWLTERFDHNLPTAHSFAAIPGGHHGRYASAADLKPPADRLWGDSAWRTVQFELADYCADLAGLSADDFELLAHLPLTQPSAIAITGLVIMGDWIASNVDFFTFRRIGSQADRVRQAMEDLALPGIWSPTPPTATADHFRTRFEIDNPRPMQSALTDLAWSIDQPEFIVVESPTGEGKTAAALVAAEILAHRFGLGGMVFALPTRATSDAIFTTTKKWLSTTLDSGDTSVALVHGAAEFNDEFAEIPRSSHVYESGDDTCAGEAIAHWWLSGRGKMATMSSIVLCTIDQVLLAALQAKHVVLRQLGLAGKVVIIDEVHAADEFMAEYLKSVLTWLGAFGVPVIALTATLPPAHRRSLVDAYNKGRKRRSTELTTLAYPLLTHTSHDGARHFEFPASSRASSVTVDELSGGPTEVVASVLTAIVDGGHAAVVCNTVTRAQAVYRELWVAAGSDVEVVLLHSRFVLPHRLRLETTLRDRLGPSVTRSSTTRLVVVATQVIEQSLDLDFDIMFTDIAPVDLIIQRAGRLHRHSRPAEERAPALREPRLILTGFERSADSAPRLDRGCALVYGAAALLRAIAVLDRHRDAVGPLRSPADVAPLVTSAYDEALSPPPGWESAWSAAEASRRGDENERRRCASEFALPRPKKGPLTGFAQVGANGGEQGAARVRDSEDSIEVVVIQRSPTGRLLPSPWSEIDSETDVNLGPAVDNQFARKLAREVVRLPSYLGRGPQGDAIIEELEGGGIDCWQQSRWLRGMLPLILDPNGNAVIAGHSINYDIELGLVVDYAEAQ</sequence>
<comment type="caution">
    <text evidence="12">The sequence shown here is derived from an EMBL/GenBank/DDBJ whole genome shotgun (WGS) entry which is preliminary data.</text>
</comment>
<dbReference type="eggNOG" id="COG1203">
    <property type="taxonomic scope" value="Bacteria"/>
</dbReference>
<keyword evidence="8" id="KW-0067">ATP-binding</keyword>
<dbReference type="Pfam" id="PF04851">
    <property type="entry name" value="ResIII"/>
    <property type="match status" value="1"/>
</dbReference>
<dbReference type="NCBIfam" id="TIGR01596">
    <property type="entry name" value="cas3_HD"/>
    <property type="match status" value="1"/>
</dbReference>
<dbReference type="InterPro" id="IPR014001">
    <property type="entry name" value="Helicase_ATP-bd"/>
</dbReference>
<evidence type="ECO:0000313" key="13">
    <source>
        <dbReference type="Proteomes" id="UP000035034"/>
    </source>
</evidence>
<keyword evidence="3" id="KW-0540">Nuclease</keyword>
<proteinExistence type="inferred from homology"/>
<dbReference type="Pfam" id="PF18395">
    <property type="entry name" value="Cas3_C"/>
    <property type="match status" value="1"/>
</dbReference>
<reference evidence="12 13" key="1">
    <citation type="submission" date="2011-12" db="EMBL/GenBank/DDBJ databases">
        <title>Whole genome shotgun sequence of Gordonia effusa NBRC 100432.</title>
        <authorList>
            <person name="Yoshida I."/>
            <person name="Takarada H."/>
            <person name="Hosoyama A."/>
            <person name="Tsuchikane K."/>
            <person name="Katsumata H."/>
            <person name="Yamazaki S."/>
            <person name="Fujita N."/>
        </authorList>
    </citation>
    <scope>NUCLEOTIDE SEQUENCE [LARGE SCALE GENOMIC DNA]</scope>
    <source>
        <strain evidence="12 13">NBRC 100432</strain>
    </source>
</reference>
<name>H0R5C9_9ACTN</name>
<evidence type="ECO:0000256" key="7">
    <source>
        <dbReference type="ARBA" id="ARBA00022806"/>
    </source>
</evidence>
<feature type="compositionally biased region" description="Basic and acidic residues" evidence="10">
    <location>
        <begin position="727"/>
        <end position="737"/>
    </location>
</feature>
<dbReference type="GO" id="GO:0004518">
    <property type="term" value="F:nuclease activity"/>
    <property type="evidence" value="ECO:0007669"/>
    <property type="project" value="UniProtKB-KW"/>
</dbReference>
<keyword evidence="7" id="KW-0347">Helicase</keyword>
<keyword evidence="6" id="KW-0378">Hydrolase</keyword>
<dbReference type="GO" id="GO:0046872">
    <property type="term" value="F:metal ion binding"/>
    <property type="evidence" value="ECO:0007669"/>
    <property type="project" value="UniProtKB-KW"/>
</dbReference>
<comment type="similarity">
    <text evidence="2">In the central section; belongs to the CRISPR-associated helicase Cas3 family.</text>
</comment>
<dbReference type="Proteomes" id="UP000035034">
    <property type="component" value="Unassembled WGS sequence"/>
</dbReference>
<dbReference type="GO" id="GO:0003724">
    <property type="term" value="F:RNA helicase activity"/>
    <property type="evidence" value="ECO:0007669"/>
    <property type="project" value="TreeGrafter"/>
</dbReference>
<keyword evidence="5" id="KW-0547">Nucleotide-binding</keyword>
<organism evidence="12 13">
    <name type="scientific">Gordonia effusa NBRC 100432</name>
    <dbReference type="NCBI Taxonomy" id="1077974"/>
    <lineage>
        <taxon>Bacteria</taxon>
        <taxon>Bacillati</taxon>
        <taxon>Actinomycetota</taxon>
        <taxon>Actinomycetes</taxon>
        <taxon>Mycobacteriales</taxon>
        <taxon>Gordoniaceae</taxon>
        <taxon>Gordonia</taxon>
    </lineage>
</organism>
<dbReference type="AlphaFoldDB" id="H0R5C9"/>
<evidence type="ECO:0000259" key="11">
    <source>
        <dbReference type="PROSITE" id="PS51643"/>
    </source>
</evidence>
<dbReference type="InterPro" id="IPR038257">
    <property type="entry name" value="CRISPR-assoc_Cas3_HD_sf"/>
</dbReference>
<gene>
    <name evidence="12" type="ORF">GOEFS_110_00080</name>
</gene>
<evidence type="ECO:0000256" key="6">
    <source>
        <dbReference type="ARBA" id="ARBA00022801"/>
    </source>
</evidence>
<dbReference type="Gene3D" id="3.40.50.300">
    <property type="entry name" value="P-loop containing nucleotide triphosphate hydrolases"/>
    <property type="match status" value="2"/>
</dbReference>
<dbReference type="Pfam" id="PF18019">
    <property type="entry name" value="Cas3_HD"/>
    <property type="match status" value="1"/>
</dbReference>
<accession>H0R5C9</accession>
<dbReference type="CDD" id="cd09641">
    <property type="entry name" value="Cas3''_I"/>
    <property type="match status" value="1"/>
</dbReference>
<dbReference type="InterPro" id="IPR006474">
    <property type="entry name" value="Helicase_Cas3_CRISPR-ass_core"/>
</dbReference>
<evidence type="ECO:0000256" key="4">
    <source>
        <dbReference type="ARBA" id="ARBA00022723"/>
    </source>
</evidence>
<evidence type="ECO:0000256" key="5">
    <source>
        <dbReference type="ARBA" id="ARBA00022741"/>
    </source>
</evidence>
<evidence type="ECO:0000256" key="2">
    <source>
        <dbReference type="ARBA" id="ARBA00009046"/>
    </source>
</evidence>
<evidence type="ECO:0000256" key="3">
    <source>
        <dbReference type="ARBA" id="ARBA00022722"/>
    </source>
</evidence>
<evidence type="ECO:0000256" key="1">
    <source>
        <dbReference type="ARBA" id="ARBA00006847"/>
    </source>
</evidence>
<dbReference type="InterPro" id="IPR041372">
    <property type="entry name" value="Cas3_C"/>
</dbReference>
<evidence type="ECO:0000256" key="10">
    <source>
        <dbReference type="SAM" id="MobiDB-lite"/>
    </source>
</evidence>
<evidence type="ECO:0000313" key="12">
    <source>
        <dbReference type="EMBL" id="GAB20280.1"/>
    </source>
</evidence>
<keyword evidence="13" id="KW-1185">Reference proteome</keyword>
<feature type="domain" description="HD Cas3-type" evidence="11">
    <location>
        <begin position="1"/>
        <end position="199"/>
    </location>
</feature>
<dbReference type="PANTHER" id="PTHR47963:SF9">
    <property type="entry name" value="CRISPR-ASSOCIATED ENDONUCLEASE_HELICASE CAS3"/>
    <property type="match status" value="1"/>
</dbReference>
<dbReference type="EMBL" id="BAEH01000110">
    <property type="protein sequence ID" value="GAB20280.1"/>
    <property type="molecule type" value="Genomic_DNA"/>
</dbReference>
<dbReference type="NCBIfam" id="TIGR01587">
    <property type="entry name" value="cas3_core"/>
    <property type="match status" value="1"/>
</dbReference>
<comment type="similarity">
    <text evidence="1">In the N-terminal section; belongs to the CRISPR-associated nuclease Cas3-HD family.</text>
</comment>
<dbReference type="GO" id="GO:0051607">
    <property type="term" value="P:defense response to virus"/>
    <property type="evidence" value="ECO:0007669"/>
    <property type="project" value="UniProtKB-KW"/>
</dbReference>
<dbReference type="SUPFAM" id="SSF52540">
    <property type="entry name" value="P-loop containing nucleoside triphosphate hydrolases"/>
    <property type="match status" value="1"/>
</dbReference>
<protein>
    <submittedName>
        <fullName evidence="12">Putative CRISPR-associated helicase</fullName>
    </submittedName>
</protein>
<dbReference type="GO" id="GO:0005524">
    <property type="term" value="F:ATP binding"/>
    <property type="evidence" value="ECO:0007669"/>
    <property type="project" value="UniProtKB-KW"/>
</dbReference>
<feature type="region of interest" description="Disordered" evidence="10">
    <location>
        <begin position="713"/>
        <end position="737"/>
    </location>
</feature>
<dbReference type="GO" id="GO:0016787">
    <property type="term" value="F:hydrolase activity"/>
    <property type="evidence" value="ECO:0007669"/>
    <property type="project" value="UniProtKB-KW"/>
</dbReference>
<dbReference type="Gene3D" id="1.10.3210.30">
    <property type="match status" value="1"/>
</dbReference>
<dbReference type="Pfam" id="PF22590">
    <property type="entry name" value="Cas3-like_C_2"/>
    <property type="match status" value="1"/>
</dbReference>
<dbReference type="STRING" id="1077974.GOEFS_110_00080"/>
<dbReference type="GO" id="GO:0003723">
    <property type="term" value="F:RNA binding"/>
    <property type="evidence" value="ECO:0007669"/>
    <property type="project" value="TreeGrafter"/>
</dbReference>
<dbReference type="SMART" id="SM00487">
    <property type="entry name" value="DEXDc"/>
    <property type="match status" value="1"/>
</dbReference>
<dbReference type="PROSITE" id="PS51643">
    <property type="entry name" value="HD_CAS3"/>
    <property type="match status" value="1"/>
</dbReference>
<keyword evidence="4" id="KW-0479">Metal-binding</keyword>
<dbReference type="InterPro" id="IPR006483">
    <property type="entry name" value="CRISPR-assoc_Cas3_HD"/>
</dbReference>
<dbReference type="InterPro" id="IPR050547">
    <property type="entry name" value="DEAD_box_RNA_helicases"/>
</dbReference>
<dbReference type="InterPro" id="IPR006935">
    <property type="entry name" value="Helicase/UvrB_N"/>
</dbReference>
<evidence type="ECO:0000256" key="9">
    <source>
        <dbReference type="ARBA" id="ARBA00023118"/>
    </source>
</evidence>
<dbReference type="InterPro" id="IPR054712">
    <property type="entry name" value="Cas3-like_dom"/>
</dbReference>